<evidence type="ECO:0000256" key="1">
    <source>
        <dbReference type="SAM" id="MobiDB-lite"/>
    </source>
</evidence>
<feature type="chain" id="PRO_5035287506" evidence="2">
    <location>
        <begin position="24"/>
        <end position="270"/>
    </location>
</feature>
<dbReference type="AlphaFoldDB" id="A0A8J5JLW4"/>
<evidence type="ECO:0000313" key="4">
    <source>
        <dbReference type="Proteomes" id="UP000747542"/>
    </source>
</evidence>
<gene>
    <name evidence="3" type="ORF">Hamer_G021377</name>
</gene>
<organism evidence="3 4">
    <name type="scientific">Homarus americanus</name>
    <name type="common">American lobster</name>
    <dbReference type="NCBI Taxonomy" id="6706"/>
    <lineage>
        <taxon>Eukaryota</taxon>
        <taxon>Metazoa</taxon>
        <taxon>Ecdysozoa</taxon>
        <taxon>Arthropoda</taxon>
        <taxon>Crustacea</taxon>
        <taxon>Multicrustacea</taxon>
        <taxon>Malacostraca</taxon>
        <taxon>Eumalacostraca</taxon>
        <taxon>Eucarida</taxon>
        <taxon>Decapoda</taxon>
        <taxon>Pleocyemata</taxon>
        <taxon>Astacidea</taxon>
        <taxon>Nephropoidea</taxon>
        <taxon>Nephropidae</taxon>
        <taxon>Homarus</taxon>
    </lineage>
</organism>
<protein>
    <submittedName>
        <fullName evidence="3">Uncharacterized protein</fullName>
    </submittedName>
</protein>
<evidence type="ECO:0000313" key="3">
    <source>
        <dbReference type="EMBL" id="KAG7160767.1"/>
    </source>
</evidence>
<feature type="region of interest" description="Disordered" evidence="1">
    <location>
        <begin position="20"/>
        <end position="94"/>
    </location>
</feature>
<evidence type="ECO:0000256" key="2">
    <source>
        <dbReference type="SAM" id="SignalP"/>
    </source>
</evidence>
<keyword evidence="2" id="KW-0732">Signal</keyword>
<feature type="compositionally biased region" description="Low complexity" evidence="1">
    <location>
        <begin position="25"/>
        <end position="68"/>
    </location>
</feature>
<reference evidence="3" key="1">
    <citation type="journal article" date="2021" name="Sci. Adv.">
        <title>The American lobster genome reveals insights on longevity, neural, and immune adaptations.</title>
        <authorList>
            <person name="Polinski J.M."/>
            <person name="Zimin A.V."/>
            <person name="Clark K.F."/>
            <person name="Kohn A.B."/>
            <person name="Sadowski N."/>
            <person name="Timp W."/>
            <person name="Ptitsyn A."/>
            <person name="Khanna P."/>
            <person name="Romanova D.Y."/>
            <person name="Williams P."/>
            <person name="Greenwood S.J."/>
            <person name="Moroz L.L."/>
            <person name="Walt D.R."/>
            <person name="Bodnar A.G."/>
        </authorList>
    </citation>
    <scope>NUCLEOTIDE SEQUENCE</scope>
    <source>
        <strain evidence="3">GMGI-L3</strain>
    </source>
</reference>
<name>A0A8J5JLW4_HOMAM</name>
<comment type="caution">
    <text evidence="3">The sequence shown here is derived from an EMBL/GenBank/DDBJ whole genome shotgun (WGS) entry which is preliminary data.</text>
</comment>
<accession>A0A8J5JLW4</accession>
<feature type="signal peptide" evidence="2">
    <location>
        <begin position="1"/>
        <end position="23"/>
    </location>
</feature>
<dbReference type="SUPFAM" id="SSF52058">
    <property type="entry name" value="L domain-like"/>
    <property type="match status" value="1"/>
</dbReference>
<dbReference type="EMBL" id="JAHLQT010030798">
    <property type="protein sequence ID" value="KAG7160767.1"/>
    <property type="molecule type" value="Genomic_DNA"/>
</dbReference>
<dbReference type="Proteomes" id="UP000747542">
    <property type="component" value="Unassembled WGS sequence"/>
</dbReference>
<sequence length="270" mass="29235">MEWRRLLCVFVALETTILSPGASYSSPTSPPQLSSPSTSPPQLSLPSTSPPQLSSALNTNTSLASSSSHSHKGDSASSLTTLPPVVNTGDLQLPSNDQVVERQWSLVPKIERVTSHKPPVTSLPLLRRKKSVCSYDVTVKSREVKEVHEITGSVADKSARSLEAPVGCDPLSSEVDDNIDLRELRGRQGSSYFSDNSLYGVITQPEDTPANLRSSYFSDNSLYGVITQPEDTPANLRSSYFSDNSLYGVIAQPEDTPANLRSSYFSNNSL</sequence>
<proteinExistence type="predicted"/>
<keyword evidence="4" id="KW-1185">Reference proteome</keyword>